<keyword evidence="2" id="KW-0812">Transmembrane</keyword>
<evidence type="ECO:0000256" key="1">
    <source>
        <dbReference type="SAM" id="MobiDB-lite"/>
    </source>
</evidence>
<keyword evidence="2" id="KW-0472">Membrane</keyword>
<feature type="transmembrane region" description="Helical" evidence="2">
    <location>
        <begin position="5"/>
        <end position="23"/>
    </location>
</feature>
<accession>A0A7X2XWN0</accession>
<keyword evidence="2" id="KW-1133">Transmembrane helix</keyword>
<dbReference type="RefSeq" id="WP_155432297.1">
    <property type="nucleotide sequence ID" value="NZ_WNJO01000015.1"/>
</dbReference>
<evidence type="ECO:0000256" key="2">
    <source>
        <dbReference type="SAM" id="Phobius"/>
    </source>
</evidence>
<name>A0A7X2XWN0_9LACO</name>
<gene>
    <name evidence="3" type="ORF">GM612_10385</name>
</gene>
<evidence type="ECO:0000313" key="4">
    <source>
        <dbReference type="Proteomes" id="UP000466388"/>
    </source>
</evidence>
<keyword evidence="4" id="KW-1185">Reference proteome</keyword>
<dbReference type="Proteomes" id="UP000466388">
    <property type="component" value="Unassembled WGS sequence"/>
</dbReference>
<dbReference type="AlphaFoldDB" id="A0A7X2XWN0"/>
<protein>
    <submittedName>
        <fullName evidence="3">Uncharacterized protein</fullName>
    </submittedName>
</protein>
<reference evidence="3 4" key="1">
    <citation type="submission" date="2019-11" db="EMBL/GenBank/DDBJ databases">
        <title>Lactobacillus sp. nov. CRM56-3, isolated from fermented tea leaves.</title>
        <authorList>
            <person name="Phuengjayaem S."/>
            <person name="Tanasupawat S."/>
        </authorList>
    </citation>
    <scope>NUCLEOTIDE SEQUENCE [LARGE SCALE GENOMIC DNA]</scope>
    <source>
        <strain evidence="3 4">CRM56-3</strain>
    </source>
</reference>
<evidence type="ECO:0000313" key="3">
    <source>
        <dbReference type="EMBL" id="MTV83032.1"/>
    </source>
</evidence>
<dbReference type="EMBL" id="WNJO01000015">
    <property type="protein sequence ID" value="MTV83032.1"/>
    <property type="molecule type" value="Genomic_DNA"/>
</dbReference>
<sequence>MKGLIYSIIVAVPVIIIGSTIYLTRSWSPVSVGTIVTWFIAWVVSMALVTILYVKLMPRNQSSDDSENEATQNKEDGKRE</sequence>
<feature type="region of interest" description="Disordered" evidence="1">
    <location>
        <begin position="61"/>
        <end position="80"/>
    </location>
</feature>
<proteinExistence type="predicted"/>
<organism evidence="3 4">
    <name type="scientific">Secundilactobacillus folii</name>
    <dbReference type="NCBI Taxonomy" id="2678357"/>
    <lineage>
        <taxon>Bacteria</taxon>
        <taxon>Bacillati</taxon>
        <taxon>Bacillota</taxon>
        <taxon>Bacilli</taxon>
        <taxon>Lactobacillales</taxon>
        <taxon>Lactobacillaceae</taxon>
        <taxon>Secundilactobacillus</taxon>
    </lineage>
</organism>
<comment type="caution">
    <text evidence="3">The sequence shown here is derived from an EMBL/GenBank/DDBJ whole genome shotgun (WGS) entry which is preliminary data.</text>
</comment>
<feature type="transmembrane region" description="Helical" evidence="2">
    <location>
        <begin position="35"/>
        <end position="54"/>
    </location>
</feature>